<organism evidence="2 3">
    <name type="scientific">Paralvinella palmiformis</name>
    <dbReference type="NCBI Taxonomy" id="53620"/>
    <lineage>
        <taxon>Eukaryota</taxon>
        <taxon>Metazoa</taxon>
        <taxon>Spiralia</taxon>
        <taxon>Lophotrochozoa</taxon>
        <taxon>Annelida</taxon>
        <taxon>Polychaeta</taxon>
        <taxon>Sedentaria</taxon>
        <taxon>Canalipalpata</taxon>
        <taxon>Terebellida</taxon>
        <taxon>Terebelliformia</taxon>
        <taxon>Alvinellidae</taxon>
        <taxon>Paralvinella</taxon>
    </lineage>
</organism>
<dbReference type="AlphaFoldDB" id="A0AAD9KDY8"/>
<comment type="caution">
    <text evidence="2">The sequence shown here is derived from an EMBL/GenBank/DDBJ whole genome shotgun (WGS) entry which is preliminary data.</text>
</comment>
<proteinExistence type="predicted"/>
<evidence type="ECO:0000313" key="3">
    <source>
        <dbReference type="Proteomes" id="UP001208570"/>
    </source>
</evidence>
<accession>A0AAD9KDY8</accession>
<protein>
    <submittedName>
        <fullName evidence="2">Uncharacterized protein</fullName>
    </submittedName>
</protein>
<feature type="region of interest" description="Disordered" evidence="1">
    <location>
        <begin position="1"/>
        <end position="47"/>
    </location>
</feature>
<dbReference type="Proteomes" id="UP001208570">
    <property type="component" value="Unassembled WGS sequence"/>
</dbReference>
<evidence type="ECO:0000313" key="2">
    <source>
        <dbReference type="EMBL" id="KAK2169382.1"/>
    </source>
</evidence>
<dbReference type="EMBL" id="JAODUP010000010">
    <property type="protein sequence ID" value="KAK2169382.1"/>
    <property type="molecule type" value="Genomic_DNA"/>
</dbReference>
<gene>
    <name evidence="2" type="ORF">LSH36_10g02037</name>
</gene>
<reference evidence="2" key="1">
    <citation type="journal article" date="2023" name="Mol. Biol. Evol.">
        <title>Third-Generation Sequencing Reveals the Adaptive Role of the Epigenome in Three Deep-Sea Polychaetes.</title>
        <authorList>
            <person name="Perez M."/>
            <person name="Aroh O."/>
            <person name="Sun Y."/>
            <person name="Lan Y."/>
            <person name="Juniper S.K."/>
            <person name="Young C.R."/>
            <person name="Angers B."/>
            <person name="Qian P.Y."/>
        </authorList>
    </citation>
    <scope>NUCLEOTIDE SEQUENCE</scope>
    <source>
        <strain evidence="2">P08H-3</strain>
    </source>
</reference>
<name>A0AAD9KDY8_9ANNE</name>
<feature type="compositionally biased region" description="Polar residues" evidence="1">
    <location>
        <begin position="20"/>
        <end position="32"/>
    </location>
</feature>
<evidence type="ECO:0000256" key="1">
    <source>
        <dbReference type="SAM" id="MobiDB-lite"/>
    </source>
</evidence>
<sequence length="192" mass="22428">MEGEVEFQQKTRQAMGHTPASRQKNSIQSQSDDVWEEEKYDNVSNSEQVSEKMYEALNEEDRSAQFSWNCSYCKRGAKALMGHITTMDAKQIKTEKRLNTVERRVKCFEDDIGEMKITDELKDFIDSKIKECISAYKERDLRKTNIIIHNLPEADKASPEDRKQEDEQNIMIMARKIKVPDVDIKFIIRLGE</sequence>
<keyword evidence="3" id="KW-1185">Reference proteome</keyword>